<dbReference type="GO" id="GO:0042132">
    <property type="term" value="F:fructose 1,6-bisphosphate 1-phosphatase activity"/>
    <property type="evidence" value="ECO:0007669"/>
    <property type="project" value="UniProtKB-UniRule"/>
</dbReference>
<comment type="similarity">
    <text evidence="2 9">Belongs to the FBPase class 1 family.</text>
</comment>
<comment type="subcellular location">
    <subcellularLocation>
        <location evidence="9">Cytoplasm</location>
    </subcellularLocation>
</comment>
<feature type="binding site" evidence="9">
    <location>
        <position position="85"/>
    </location>
    <ligand>
        <name>Mg(2+)</name>
        <dbReference type="ChEBI" id="CHEBI:18420"/>
        <label>1</label>
    </ligand>
</feature>
<feature type="binding site" evidence="9">
    <location>
        <position position="83"/>
    </location>
    <ligand>
        <name>Mg(2+)</name>
        <dbReference type="ChEBI" id="CHEBI:18420"/>
        <label>1</label>
    </ligand>
</feature>
<dbReference type="STRING" id="877500.GCA_000935065_00114"/>
<dbReference type="InterPro" id="IPR000146">
    <property type="entry name" value="FBPase_class-1"/>
</dbReference>
<dbReference type="EC" id="3.1.3.11" evidence="9"/>
<evidence type="ECO:0000256" key="8">
    <source>
        <dbReference type="ARBA" id="ARBA00024331"/>
    </source>
</evidence>
<dbReference type="EMBL" id="PDKO01000003">
    <property type="protein sequence ID" value="RXJ63657.1"/>
    <property type="molecule type" value="Genomic_DNA"/>
</dbReference>
<evidence type="ECO:0000259" key="11">
    <source>
        <dbReference type="Pfam" id="PF18913"/>
    </source>
</evidence>
<dbReference type="RefSeq" id="WP_044414836.1">
    <property type="nucleotide sequence ID" value="NZ_CP041070.1"/>
</dbReference>
<keyword evidence="13" id="KW-1185">Reference proteome</keyword>
<comment type="cofactor">
    <cofactor evidence="9">
        <name>Mg(2+)</name>
        <dbReference type="ChEBI" id="CHEBI:18420"/>
    </cofactor>
    <text evidence="9">Binds 2 magnesium ions per subunit.</text>
</comment>
<comment type="caution">
    <text evidence="9">Lacks conserved residue(s) required for the propagation of feature annotation.</text>
</comment>
<feature type="binding site" evidence="9">
    <location>
        <position position="220"/>
    </location>
    <ligand>
        <name>substrate</name>
    </ligand>
</feature>
<keyword evidence="5 9" id="KW-0378">Hydrolase</keyword>
<reference evidence="12 13" key="1">
    <citation type="submission" date="2017-10" db="EMBL/GenBank/DDBJ databases">
        <title>Genomics of the genus Arcobacter.</title>
        <authorList>
            <person name="Perez-Cataluna A."/>
            <person name="Figueras M.J."/>
        </authorList>
    </citation>
    <scope>NUCLEOTIDE SEQUENCE [LARGE SCALE GENOMIC DNA]</scope>
    <source>
        <strain evidence="12 13">DSM 24636</strain>
    </source>
</reference>
<feature type="binding site" evidence="9">
    <location>
        <position position="86"/>
    </location>
    <ligand>
        <name>Mg(2+)</name>
        <dbReference type="ChEBI" id="CHEBI:18420"/>
        <label>2</label>
    </ligand>
</feature>
<sequence>MNEILEAIKKASIEIKKVIDKGDTSKSTNENSTGDTQLKLDIASDLIIGKIFSEIPSIKEIVSEEQESIVPLHENGEYLIAYDPLDGSSLVDVNLSVGSIYGIYKNEFNAKNIIAAVYVVFGPRIEMVVALDNCVKMYRLHNGEFKYIKDVKLNEKGNLNATGSTQMCWSNYHKKLLKDMFNEGYYLRYSGGMVPDLHQILLKGGGLFSYPGTSDKPKGKLRQLFEVFPFALTYEFAGGAATDGFKRALEVETTHIHDTTPCFFGSKEEIKKVKEVYKEYAS</sequence>
<dbReference type="InterPro" id="IPR028343">
    <property type="entry name" value="FBPtase"/>
</dbReference>
<feature type="domain" description="Fructose-1-6-bisphosphatase class I N-terminal" evidence="10">
    <location>
        <begin position="3"/>
        <end position="148"/>
    </location>
</feature>
<dbReference type="Gene3D" id="3.30.540.10">
    <property type="entry name" value="Fructose-1,6-Bisphosphatase, subunit A, domain 1"/>
    <property type="match status" value="1"/>
</dbReference>
<dbReference type="AlphaFoldDB" id="A0A4Q0Y0U4"/>
<comment type="subunit">
    <text evidence="9">Homotetramer.</text>
</comment>
<feature type="binding site" evidence="9">
    <location>
        <position position="83"/>
    </location>
    <ligand>
        <name>Mg(2+)</name>
        <dbReference type="ChEBI" id="CHEBI:18420"/>
        <label>2</label>
    </ligand>
</feature>
<evidence type="ECO:0000256" key="5">
    <source>
        <dbReference type="ARBA" id="ARBA00022801"/>
    </source>
</evidence>
<dbReference type="InterPro" id="IPR044015">
    <property type="entry name" value="FBPase_C_dom"/>
</dbReference>
<dbReference type="GO" id="GO:0005986">
    <property type="term" value="P:sucrose biosynthetic process"/>
    <property type="evidence" value="ECO:0007669"/>
    <property type="project" value="TreeGrafter"/>
</dbReference>
<keyword evidence="6 9" id="KW-0460">Magnesium</keyword>
<comment type="catalytic activity">
    <reaction evidence="1 9">
        <text>beta-D-fructose 1,6-bisphosphate + H2O = beta-D-fructose 6-phosphate + phosphate</text>
        <dbReference type="Rhea" id="RHEA:11064"/>
        <dbReference type="ChEBI" id="CHEBI:15377"/>
        <dbReference type="ChEBI" id="CHEBI:32966"/>
        <dbReference type="ChEBI" id="CHEBI:43474"/>
        <dbReference type="ChEBI" id="CHEBI:57634"/>
        <dbReference type="EC" id="3.1.3.11"/>
    </reaction>
</comment>
<accession>A0A4Q0Y0U4</accession>
<dbReference type="GO" id="GO:0006094">
    <property type="term" value="P:gluconeogenesis"/>
    <property type="evidence" value="ECO:0007669"/>
    <property type="project" value="UniProtKB-UniRule"/>
</dbReference>
<dbReference type="GO" id="GO:0006000">
    <property type="term" value="P:fructose metabolic process"/>
    <property type="evidence" value="ECO:0007669"/>
    <property type="project" value="TreeGrafter"/>
</dbReference>
<name>A0A4Q0Y0U4_9BACT</name>
<dbReference type="InterPro" id="IPR033391">
    <property type="entry name" value="FBPase_N"/>
</dbReference>
<dbReference type="SUPFAM" id="SSF56655">
    <property type="entry name" value="Carbohydrate phosphatase"/>
    <property type="match status" value="1"/>
</dbReference>
<feature type="binding site" evidence="9">
    <location>
        <begin position="86"/>
        <end position="89"/>
    </location>
    <ligand>
        <name>substrate</name>
    </ligand>
</feature>
<evidence type="ECO:0000256" key="6">
    <source>
        <dbReference type="ARBA" id="ARBA00022842"/>
    </source>
</evidence>
<feature type="binding site" evidence="9">
    <location>
        <position position="64"/>
    </location>
    <ligand>
        <name>Mg(2+)</name>
        <dbReference type="ChEBI" id="CHEBI:18420"/>
        <label>1</label>
    </ligand>
</feature>
<dbReference type="PIRSF" id="PIRSF500210">
    <property type="entry name" value="FBPtase"/>
    <property type="match status" value="1"/>
</dbReference>
<dbReference type="PANTHER" id="PTHR11556">
    <property type="entry name" value="FRUCTOSE-1,6-BISPHOSPHATASE-RELATED"/>
    <property type="match status" value="1"/>
</dbReference>
<dbReference type="Pfam" id="PF18913">
    <property type="entry name" value="FBPase_C"/>
    <property type="match status" value="1"/>
</dbReference>
<dbReference type="Proteomes" id="UP000290191">
    <property type="component" value="Unassembled WGS sequence"/>
</dbReference>
<evidence type="ECO:0000256" key="7">
    <source>
        <dbReference type="ARBA" id="ARBA00023277"/>
    </source>
</evidence>
<dbReference type="GO" id="GO:0006002">
    <property type="term" value="P:fructose 6-phosphate metabolic process"/>
    <property type="evidence" value="ECO:0007669"/>
    <property type="project" value="TreeGrafter"/>
</dbReference>
<feature type="binding site" evidence="9">
    <location>
        <position position="189"/>
    </location>
    <ligand>
        <name>substrate</name>
    </ligand>
</feature>
<dbReference type="PRINTS" id="PR01958">
    <property type="entry name" value="S17BPHPHTASE"/>
</dbReference>
<dbReference type="GO" id="GO:0030388">
    <property type="term" value="P:fructose 1,6-bisphosphate metabolic process"/>
    <property type="evidence" value="ECO:0007669"/>
    <property type="project" value="TreeGrafter"/>
</dbReference>
<keyword evidence="4 9" id="KW-0479">Metal-binding</keyword>
<evidence type="ECO:0000256" key="2">
    <source>
        <dbReference type="ARBA" id="ARBA00010941"/>
    </source>
</evidence>
<dbReference type="Gene3D" id="3.40.190.80">
    <property type="match status" value="1"/>
</dbReference>
<dbReference type="InterPro" id="IPR023079">
    <property type="entry name" value="SBPase"/>
</dbReference>
<keyword evidence="3 9" id="KW-0963">Cytoplasm</keyword>
<dbReference type="GO" id="GO:0000287">
    <property type="term" value="F:magnesium ion binding"/>
    <property type="evidence" value="ECO:0007669"/>
    <property type="project" value="UniProtKB-UniRule"/>
</dbReference>
<comment type="caution">
    <text evidence="12">The sequence shown here is derived from an EMBL/GenBank/DDBJ whole genome shotgun (WGS) entry which is preliminary data.</text>
</comment>
<evidence type="ECO:0000256" key="9">
    <source>
        <dbReference type="HAMAP-Rule" id="MF_01855"/>
    </source>
</evidence>
<dbReference type="GO" id="GO:0005829">
    <property type="term" value="C:cytosol"/>
    <property type="evidence" value="ECO:0007669"/>
    <property type="project" value="TreeGrafter"/>
</dbReference>
<dbReference type="HAMAP" id="MF_01855">
    <property type="entry name" value="FBPase_class1"/>
    <property type="match status" value="1"/>
</dbReference>
<gene>
    <name evidence="9" type="primary">fbp</name>
    <name evidence="12" type="ORF">CRV06_05560</name>
</gene>
<evidence type="ECO:0000256" key="1">
    <source>
        <dbReference type="ARBA" id="ARBA00001273"/>
    </source>
</evidence>
<comment type="pathway">
    <text evidence="8">Carbohydrate biosynthesis.</text>
</comment>
<dbReference type="NCBIfam" id="NF006784">
    <property type="entry name" value="PRK09293.2-5"/>
    <property type="match status" value="1"/>
</dbReference>
<protein>
    <recommendedName>
        <fullName evidence="9">Fructose-1,6-bisphosphatase class 1</fullName>
        <shortName evidence="9">FBPase class 1</shortName>
        <ecNumber evidence="9">3.1.3.11</ecNumber>
    </recommendedName>
    <alternativeName>
        <fullName evidence="9">D-fructose-1,6-bisphosphate 1-phosphohydrolase class 1</fullName>
    </alternativeName>
</protein>
<dbReference type="OrthoDB" id="9806756at2"/>
<organism evidence="12 13">
    <name type="scientific">Halarcobacter anaerophilus</name>
    <dbReference type="NCBI Taxonomy" id="877500"/>
    <lineage>
        <taxon>Bacteria</taxon>
        <taxon>Pseudomonadati</taxon>
        <taxon>Campylobacterota</taxon>
        <taxon>Epsilonproteobacteria</taxon>
        <taxon>Campylobacterales</taxon>
        <taxon>Arcobacteraceae</taxon>
        <taxon>Halarcobacter</taxon>
    </lineage>
</organism>
<dbReference type="PIRSF" id="PIRSF000904">
    <property type="entry name" value="FBPtase_SBPase"/>
    <property type="match status" value="1"/>
</dbReference>
<evidence type="ECO:0000259" key="10">
    <source>
        <dbReference type="Pfam" id="PF00316"/>
    </source>
</evidence>
<feature type="binding site" evidence="9">
    <location>
        <position position="226"/>
    </location>
    <ligand>
        <name>Mg(2+)</name>
        <dbReference type="ChEBI" id="CHEBI:18420"/>
        <label>2</label>
    </ligand>
</feature>
<feature type="domain" description="Fructose-1-6-bisphosphatase class 1 C-terminal" evidence="11">
    <location>
        <begin position="155"/>
        <end position="277"/>
    </location>
</feature>
<dbReference type="Pfam" id="PF00316">
    <property type="entry name" value="FBPase"/>
    <property type="match status" value="1"/>
</dbReference>
<proteinExistence type="inferred from homology"/>
<evidence type="ECO:0000313" key="13">
    <source>
        <dbReference type="Proteomes" id="UP000290191"/>
    </source>
</evidence>
<evidence type="ECO:0000313" key="12">
    <source>
        <dbReference type="EMBL" id="RXJ63657.1"/>
    </source>
</evidence>
<evidence type="ECO:0000256" key="3">
    <source>
        <dbReference type="ARBA" id="ARBA00022490"/>
    </source>
</evidence>
<keyword evidence="7 9" id="KW-0119">Carbohydrate metabolism</keyword>
<dbReference type="PANTHER" id="PTHR11556:SF35">
    <property type="entry name" value="SEDOHEPTULOSE-1,7-BISPHOSPHATASE, CHLOROPLASTIC"/>
    <property type="match status" value="1"/>
</dbReference>
<evidence type="ECO:0000256" key="4">
    <source>
        <dbReference type="ARBA" id="ARBA00022723"/>
    </source>
</evidence>